<accession>A0A0F7ZWC3</accession>
<protein>
    <recommendedName>
        <fullName evidence="4">BED-type domain-containing protein</fullName>
    </recommendedName>
</protein>
<feature type="compositionally biased region" description="Basic and acidic residues" evidence="1">
    <location>
        <begin position="52"/>
        <end position="67"/>
    </location>
</feature>
<evidence type="ECO:0000256" key="1">
    <source>
        <dbReference type="SAM" id="MobiDB-lite"/>
    </source>
</evidence>
<sequence>MKNPVPSDEGGVSKAPKALDVCFGINQSREHSLPSPASPPARRKRGCSAHDTWSHAREPHLREPDRDEKRTRYRYCRYCEIPTYKALCITTARRHLEKVNGIRIEAAEPAIKKSSANHIRQILEKQAVQAQQA</sequence>
<name>A0A0F7ZWC3_9HYPO</name>
<organism evidence="2 3">
    <name type="scientific">Hirsutella minnesotensis 3608</name>
    <dbReference type="NCBI Taxonomy" id="1043627"/>
    <lineage>
        <taxon>Eukaryota</taxon>
        <taxon>Fungi</taxon>
        <taxon>Dikarya</taxon>
        <taxon>Ascomycota</taxon>
        <taxon>Pezizomycotina</taxon>
        <taxon>Sordariomycetes</taxon>
        <taxon>Hypocreomycetidae</taxon>
        <taxon>Hypocreales</taxon>
        <taxon>Ophiocordycipitaceae</taxon>
        <taxon>Hirsutella</taxon>
    </lineage>
</organism>
<evidence type="ECO:0000313" key="3">
    <source>
        <dbReference type="Proteomes" id="UP000054481"/>
    </source>
</evidence>
<feature type="region of interest" description="Disordered" evidence="1">
    <location>
        <begin position="29"/>
        <end position="67"/>
    </location>
</feature>
<reference evidence="2 3" key="1">
    <citation type="journal article" date="2014" name="Genome Biol. Evol.">
        <title>Comparative genomics and transcriptomics analyses reveal divergent lifestyle features of nematode endoparasitic fungus Hirsutella minnesotensis.</title>
        <authorList>
            <person name="Lai Y."/>
            <person name="Liu K."/>
            <person name="Zhang X."/>
            <person name="Zhang X."/>
            <person name="Li K."/>
            <person name="Wang N."/>
            <person name="Shu C."/>
            <person name="Wu Y."/>
            <person name="Wang C."/>
            <person name="Bushley K.E."/>
            <person name="Xiang M."/>
            <person name="Liu X."/>
        </authorList>
    </citation>
    <scope>NUCLEOTIDE SEQUENCE [LARGE SCALE GENOMIC DNA]</scope>
    <source>
        <strain evidence="2 3">3608</strain>
    </source>
</reference>
<dbReference type="Proteomes" id="UP000054481">
    <property type="component" value="Unassembled WGS sequence"/>
</dbReference>
<dbReference type="AlphaFoldDB" id="A0A0F7ZWC3"/>
<gene>
    <name evidence="2" type="ORF">HIM_11888</name>
</gene>
<evidence type="ECO:0000313" key="2">
    <source>
        <dbReference type="EMBL" id="KJZ68722.1"/>
    </source>
</evidence>
<dbReference type="EMBL" id="KQ030826">
    <property type="protein sequence ID" value="KJZ68722.1"/>
    <property type="molecule type" value="Genomic_DNA"/>
</dbReference>
<proteinExistence type="predicted"/>
<keyword evidence="3" id="KW-1185">Reference proteome</keyword>
<evidence type="ECO:0008006" key="4">
    <source>
        <dbReference type="Google" id="ProtNLM"/>
    </source>
</evidence>